<dbReference type="SUPFAM" id="SSF54236">
    <property type="entry name" value="Ubiquitin-like"/>
    <property type="match status" value="1"/>
</dbReference>
<dbReference type="PROSITE" id="PS50053">
    <property type="entry name" value="UBIQUITIN_2"/>
    <property type="match status" value="1"/>
</dbReference>
<dbReference type="GO" id="GO:0031593">
    <property type="term" value="F:polyubiquitin modification-dependent protein binding"/>
    <property type="evidence" value="ECO:0007669"/>
    <property type="project" value="TreeGrafter"/>
</dbReference>
<accession>A0A0A1X3K6</accession>
<organism evidence="4">
    <name type="scientific">Zeugodacus cucurbitae</name>
    <name type="common">Melon fruit fly</name>
    <name type="synonym">Bactrocera cucurbitae</name>
    <dbReference type="NCBI Taxonomy" id="28588"/>
    <lineage>
        <taxon>Eukaryota</taxon>
        <taxon>Metazoa</taxon>
        <taxon>Ecdysozoa</taxon>
        <taxon>Arthropoda</taxon>
        <taxon>Hexapoda</taxon>
        <taxon>Insecta</taxon>
        <taxon>Pterygota</taxon>
        <taxon>Neoptera</taxon>
        <taxon>Endopterygota</taxon>
        <taxon>Diptera</taxon>
        <taxon>Brachycera</taxon>
        <taxon>Muscomorpha</taxon>
        <taxon>Tephritoidea</taxon>
        <taxon>Tephritidae</taxon>
        <taxon>Zeugodacus</taxon>
        <taxon>Zeugodacus</taxon>
    </lineage>
</organism>
<feature type="domain" description="Ubiquitin-like" evidence="3">
    <location>
        <begin position="1"/>
        <end position="73"/>
    </location>
</feature>
<dbReference type="SUPFAM" id="SSF46934">
    <property type="entry name" value="UBA-like"/>
    <property type="match status" value="1"/>
</dbReference>
<protein>
    <submittedName>
        <fullName evidence="4">UV excision repair protein RAD23 homolog B</fullName>
    </submittedName>
</protein>
<evidence type="ECO:0000259" key="3">
    <source>
        <dbReference type="PROSITE" id="PS50053"/>
    </source>
</evidence>
<sequence length="312" mass="33425">MKLQIKTLSQKSLMVDIDLSKTVYELKKELSLYPDVGVKPELQKLIYAGKILFNEQPLSAYNIDAKKFLVVMVLKQPEEVGVETSTTSGAATSAAGEAAVARAAAGTPTAKATEAVKETPPPPPAEVKPPSPQTPAPTPTVTAAAAEAQVTTPQRTATATVQQPQPTRPTSGVNDEMVANIVCMGYPEVEVRRALAASFNNPERAIEYLIEGIPESVLMQPENALLYGGESDADVGMSPFEMFRSDPLFRNLRRAIQQHPDLINDAIQRVGEANPAILQLINENQQEFLSSLIEGSDDDDDDDEGAPGGGTN</sequence>
<dbReference type="PROSITE" id="PS50030">
    <property type="entry name" value="UBA"/>
    <property type="match status" value="1"/>
</dbReference>
<dbReference type="GO" id="GO:0070628">
    <property type="term" value="F:proteasome binding"/>
    <property type="evidence" value="ECO:0007669"/>
    <property type="project" value="TreeGrafter"/>
</dbReference>
<dbReference type="SUPFAM" id="SSF101238">
    <property type="entry name" value="XPC-binding domain"/>
    <property type="match status" value="1"/>
</dbReference>
<dbReference type="PANTHER" id="PTHR10621">
    <property type="entry name" value="UV EXCISION REPAIR PROTEIN RAD23"/>
    <property type="match status" value="1"/>
</dbReference>
<dbReference type="InterPro" id="IPR036353">
    <property type="entry name" value="XPC-bd_sf"/>
</dbReference>
<gene>
    <name evidence="4" type="primary">Rad23b_0</name>
    <name evidence="4" type="ORF">g.9121</name>
</gene>
<name>A0A0A1X3K6_ZEUCU</name>
<proteinExistence type="predicted"/>
<feature type="compositionally biased region" description="Low complexity" evidence="1">
    <location>
        <begin position="139"/>
        <end position="170"/>
    </location>
</feature>
<dbReference type="Gene3D" id="1.10.10.540">
    <property type="entry name" value="XPC-binding domain"/>
    <property type="match status" value="1"/>
</dbReference>
<dbReference type="PANTHER" id="PTHR10621:SF0">
    <property type="entry name" value="UV EXCISION REPAIR PROTEIN RAD23"/>
    <property type="match status" value="1"/>
</dbReference>
<dbReference type="InterPro" id="IPR009060">
    <property type="entry name" value="UBA-like_sf"/>
</dbReference>
<dbReference type="AlphaFoldDB" id="A0A0A1X3K6"/>
<dbReference type="GO" id="GO:0006289">
    <property type="term" value="P:nucleotide-excision repair"/>
    <property type="evidence" value="ECO:0007669"/>
    <property type="project" value="InterPro"/>
</dbReference>
<dbReference type="SMART" id="SM00165">
    <property type="entry name" value="UBA"/>
    <property type="match status" value="1"/>
</dbReference>
<dbReference type="GO" id="GO:0003684">
    <property type="term" value="F:damaged DNA binding"/>
    <property type="evidence" value="ECO:0007669"/>
    <property type="project" value="InterPro"/>
</dbReference>
<feature type="compositionally biased region" description="Low complexity" evidence="1">
    <location>
        <begin position="101"/>
        <end position="113"/>
    </location>
</feature>
<dbReference type="Pfam" id="PF09280">
    <property type="entry name" value="XPC-binding"/>
    <property type="match status" value="1"/>
</dbReference>
<feature type="compositionally biased region" description="Acidic residues" evidence="1">
    <location>
        <begin position="295"/>
        <end position="305"/>
    </location>
</feature>
<dbReference type="GO" id="GO:0005654">
    <property type="term" value="C:nucleoplasm"/>
    <property type="evidence" value="ECO:0007669"/>
    <property type="project" value="TreeGrafter"/>
</dbReference>
<dbReference type="GO" id="GO:0005829">
    <property type="term" value="C:cytosol"/>
    <property type="evidence" value="ECO:0007669"/>
    <property type="project" value="TreeGrafter"/>
</dbReference>
<dbReference type="EMBL" id="GBXI01009044">
    <property type="protein sequence ID" value="JAD05248.1"/>
    <property type="molecule type" value="Transcribed_RNA"/>
</dbReference>
<dbReference type="Gene3D" id="1.10.8.10">
    <property type="entry name" value="DNA helicase RuvA subunit, C-terminal domain"/>
    <property type="match status" value="1"/>
</dbReference>
<feature type="compositionally biased region" description="Pro residues" evidence="1">
    <location>
        <begin position="119"/>
        <end position="138"/>
    </location>
</feature>
<feature type="domain" description="UBA" evidence="2">
    <location>
        <begin position="172"/>
        <end position="212"/>
    </location>
</feature>
<dbReference type="GeneID" id="105214665"/>
<dbReference type="SMART" id="SM00213">
    <property type="entry name" value="UBQ"/>
    <property type="match status" value="1"/>
</dbReference>
<dbReference type="Pfam" id="PF00627">
    <property type="entry name" value="UBA"/>
    <property type="match status" value="1"/>
</dbReference>
<reference evidence="4" key="2">
    <citation type="journal article" date="2015" name="Gigascience">
        <title>Reconstructing a comprehensive transcriptome assembly of a white-pupal translocated strain of the pest fruit fly Bactrocera cucurbitae.</title>
        <authorList>
            <person name="Sim S.B."/>
            <person name="Calla B."/>
            <person name="Hall B."/>
            <person name="DeRego T."/>
            <person name="Geib S.M."/>
        </authorList>
    </citation>
    <scope>NUCLEOTIDE SEQUENCE</scope>
</reference>
<dbReference type="InterPro" id="IPR000626">
    <property type="entry name" value="Ubiquitin-like_dom"/>
</dbReference>
<dbReference type="GO" id="GO:0043130">
    <property type="term" value="F:ubiquitin binding"/>
    <property type="evidence" value="ECO:0007669"/>
    <property type="project" value="TreeGrafter"/>
</dbReference>
<evidence type="ECO:0000256" key="1">
    <source>
        <dbReference type="SAM" id="MobiDB-lite"/>
    </source>
</evidence>
<evidence type="ECO:0000259" key="2">
    <source>
        <dbReference type="PROSITE" id="PS50030"/>
    </source>
</evidence>
<feature type="region of interest" description="Disordered" evidence="1">
    <location>
        <begin position="293"/>
        <end position="312"/>
    </location>
</feature>
<evidence type="ECO:0000313" key="4">
    <source>
        <dbReference type="EMBL" id="JAD05248.1"/>
    </source>
</evidence>
<dbReference type="InterPro" id="IPR015940">
    <property type="entry name" value="UBA"/>
</dbReference>
<dbReference type="FunFam" id="1.10.8.10:FF:000003">
    <property type="entry name" value="UV excision repair protein RAD23 homolog"/>
    <property type="match status" value="1"/>
</dbReference>
<reference evidence="4" key="1">
    <citation type="submission" date="2014-11" db="EMBL/GenBank/DDBJ databases">
        <authorList>
            <person name="Geib S."/>
        </authorList>
    </citation>
    <scope>NUCLEOTIDE SEQUENCE</scope>
</reference>
<dbReference type="InterPro" id="IPR015360">
    <property type="entry name" value="XPC-bd"/>
</dbReference>
<dbReference type="CDD" id="cd01805">
    <property type="entry name" value="Ubl_Rad23"/>
    <property type="match status" value="1"/>
</dbReference>
<dbReference type="OrthoDB" id="419317at2759"/>
<dbReference type="GO" id="GO:0043161">
    <property type="term" value="P:proteasome-mediated ubiquitin-dependent protein catabolic process"/>
    <property type="evidence" value="ECO:0007669"/>
    <property type="project" value="InterPro"/>
</dbReference>
<dbReference type="InterPro" id="IPR029071">
    <property type="entry name" value="Ubiquitin-like_domsf"/>
</dbReference>
<dbReference type="Gene3D" id="3.10.20.90">
    <property type="entry name" value="Phosphatidylinositol 3-kinase Catalytic Subunit, Chain A, domain 1"/>
    <property type="match status" value="1"/>
</dbReference>
<feature type="region of interest" description="Disordered" evidence="1">
    <location>
        <begin position="101"/>
        <end position="173"/>
    </location>
</feature>
<dbReference type="CDD" id="cd14280">
    <property type="entry name" value="UBA1_Rad23_like"/>
    <property type="match status" value="1"/>
</dbReference>
<dbReference type="Pfam" id="PF00240">
    <property type="entry name" value="ubiquitin"/>
    <property type="match status" value="1"/>
</dbReference>